<organism evidence="2 3">
    <name type="scientific">Agrobacterium deltaense Zutra 3/1</name>
    <dbReference type="NCBI Taxonomy" id="1183427"/>
    <lineage>
        <taxon>Bacteria</taxon>
        <taxon>Pseudomonadati</taxon>
        <taxon>Pseudomonadota</taxon>
        <taxon>Alphaproteobacteria</taxon>
        <taxon>Hyphomicrobiales</taxon>
        <taxon>Rhizobiaceae</taxon>
        <taxon>Rhizobium/Agrobacterium group</taxon>
        <taxon>Agrobacterium</taxon>
    </lineage>
</organism>
<proteinExistence type="predicted"/>
<evidence type="ECO:0000313" key="3">
    <source>
        <dbReference type="Proteomes" id="UP000191987"/>
    </source>
</evidence>
<sequence>MGQRFDLHARARRLKLEASGNHGVTEGGDIIPLPNLSQKAVPWRRDQSRGPPISFDTAKPKHTRGPNSCERSSPP</sequence>
<feature type="region of interest" description="Disordered" evidence="1">
    <location>
        <begin position="19"/>
        <end position="75"/>
    </location>
</feature>
<evidence type="ECO:0000313" key="2">
    <source>
        <dbReference type="EMBL" id="CUX61147.1"/>
    </source>
</evidence>
<dbReference type="Proteomes" id="UP000191987">
    <property type="component" value="Unassembled WGS sequence"/>
</dbReference>
<accession>A0A1S7S1D4</accession>
<name>A0A1S7S1D4_9HYPH</name>
<evidence type="ECO:0000256" key="1">
    <source>
        <dbReference type="SAM" id="MobiDB-lite"/>
    </source>
</evidence>
<dbReference type="AlphaFoldDB" id="A0A1S7S1D4"/>
<gene>
    <name evidence="2" type="ORF">AGR7C_pAt0013</name>
</gene>
<dbReference type="EMBL" id="FBWG01000049">
    <property type="protein sequence ID" value="CUX61147.1"/>
    <property type="molecule type" value="Genomic_DNA"/>
</dbReference>
<protein>
    <submittedName>
        <fullName evidence="2">Uncharacterized protein</fullName>
    </submittedName>
</protein>
<feature type="compositionally biased region" description="Polar residues" evidence="1">
    <location>
        <begin position="65"/>
        <end position="75"/>
    </location>
</feature>
<reference evidence="2 3" key="1">
    <citation type="submission" date="2016-01" db="EMBL/GenBank/DDBJ databases">
        <authorList>
            <person name="Oliw E.H."/>
        </authorList>
    </citation>
    <scope>NUCLEOTIDE SEQUENCE [LARGE SCALE GENOMIC DNA]</scope>
    <source>
        <strain evidence="2 3">Zutra 3-1</strain>
    </source>
</reference>